<organism evidence="2 3">
    <name type="scientific">Tenggerimyces flavus</name>
    <dbReference type="NCBI Taxonomy" id="1708749"/>
    <lineage>
        <taxon>Bacteria</taxon>
        <taxon>Bacillati</taxon>
        <taxon>Actinomycetota</taxon>
        <taxon>Actinomycetes</taxon>
        <taxon>Propionibacteriales</taxon>
        <taxon>Nocardioidaceae</taxon>
        <taxon>Tenggerimyces</taxon>
    </lineage>
</organism>
<protein>
    <submittedName>
        <fullName evidence="2">Uncharacterized protein</fullName>
    </submittedName>
</protein>
<keyword evidence="3" id="KW-1185">Reference proteome</keyword>
<feature type="region of interest" description="Disordered" evidence="1">
    <location>
        <begin position="82"/>
        <end position="105"/>
    </location>
</feature>
<sequence>MRARREEPFEGQIPAITAGELVWCRTLNGRWVRKVALDSPRYDHRSAIGSSVWLSVPVADLEQFRAERFDAASVNWSAHDVRRELPTPADPTRARHERAHAQRRA</sequence>
<reference evidence="3" key="1">
    <citation type="journal article" date="2019" name="Int. J. Syst. Evol. Microbiol.">
        <title>The Global Catalogue of Microorganisms (GCM) 10K type strain sequencing project: providing services to taxonomists for standard genome sequencing and annotation.</title>
        <authorList>
            <consortium name="The Broad Institute Genomics Platform"/>
            <consortium name="The Broad Institute Genome Sequencing Center for Infectious Disease"/>
            <person name="Wu L."/>
            <person name="Ma J."/>
        </authorList>
    </citation>
    <scope>NUCLEOTIDE SEQUENCE [LARGE SCALE GENOMIC DNA]</scope>
    <source>
        <strain evidence="3">CGMCC 4.7241</strain>
    </source>
</reference>
<comment type="caution">
    <text evidence="2">The sequence shown here is derived from an EMBL/GenBank/DDBJ whole genome shotgun (WGS) entry which is preliminary data.</text>
</comment>
<evidence type="ECO:0000313" key="2">
    <source>
        <dbReference type="EMBL" id="MFC3765687.1"/>
    </source>
</evidence>
<dbReference type="EMBL" id="JBHRZH010000041">
    <property type="protein sequence ID" value="MFC3765687.1"/>
    <property type="molecule type" value="Genomic_DNA"/>
</dbReference>
<gene>
    <name evidence="2" type="ORF">ACFOUW_32965</name>
</gene>
<proteinExistence type="predicted"/>
<feature type="compositionally biased region" description="Basic residues" evidence="1">
    <location>
        <begin position="95"/>
        <end position="105"/>
    </location>
</feature>
<evidence type="ECO:0000313" key="3">
    <source>
        <dbReference type="Proteomes" id="UP001595699"/>
    </source>
</evidence>
<dbReference type="Proteomes" id="UP001595699">
    <property type="component" value="Unassembled WGS sequence"/>
</dbReference>
<evidence type="ECO:0000256" key="1">
    <source>
        <dbReference type="SAM" id="MobiDB-lite"/>
    </source>
</evidence>
<dbReference type="RefSeq" id="WP_205116418.1">
    <property type="nucleotide sequence ID" value="NZ_JAFBCM010000001.1"/>
</dbReference>
<accession>A0ABV7YMR9</accession>
<name>A0ABV7YMR9_9ACTN</name>